<proteinExistence type="predicted"/>
<sequence length="137" mass="14953">MRLTPTLTYLVLYALQIVSSSPLSLRDVEMGPLGPGSWMEPDFSLCDCPIEYCNFNRVSGRWVNSCDIPPEQPKLSSKKIFNMAATVDQVVNVQCSETPESCICIGQGWNCTVNPGDATTCWSATCTCVDSTLCGNQ</sequence>
<dbReference type="AlphaFoldDB" id="A0A1Y2CFU1"/>
<keyword evidence="1" id="KW-0732">Signal</keyword>
<protein>
    <submittedName>
        <fullName evidence="2">Uncharacterized protein</fullName>
    </submittedName>
</protein>
<feature type="chain" id="PRO_5013118858" evidence="1">
    <location>
        <begin position="21"/>
        <end position="137"/>
    </location>
</feature>
<dbReference type="EMBL" id="MCGO01000019">
    <property type="protein sequence ID" value="ORY45674.1"/>
    <property type="molecule type" value="Genomic_DNA"/>
</dbReference>
<comment type="caution">
    <text evidence="2">The sequence shown here is derived from an EMBL/GenBank/DDBJ whole genome shotgun (WGS) entry which is preliminary data.</text>
</comment>
<dbReference type="Proteomes" id="UP000193642">
    <property type="component" value="Unassembled WGS sequence"/>
</dbReference>
<evidence type="ECO:0000313" key="3">
    <source>
        <dbReference type="Proteomes" id="UP000193642"/>
    </source>
</evidence>
<reference evidence="2 3" key="1">
    <citation type="submission" date="2016-07" db="EMBL/GenBank/DDBJ databases">
        <title>Pervasive Adenine N6-methylation of Active Genes in Fungi.</title>
        <authorList>
            <consortium name="DOE Joint Genome Institute"/>
            <person name="Mondo S.J."/>
            <person name="Dannebaum R.O."/>
            <person name="Kuo R.C."/>
            <person name="Labutti K."/>
            <person name="Haridas S."/>
            <person name="Kuo A."/>
            <person name="Salamov A."/>
            <person name="Ahrendt S.R."/>
            <person name="Lipzen A."/>
            <person name="Sullivan W."/>
            <person name="Andreopoulos W.B."/>
            <person name="Clum A."/>
            <person name="Lindquist E."/>
            <person name="Daum C."/>
            <person name="Ramamoorthy G.K."/>
            <person name="Gryganskyi A."/>
            <person name="Culley D."/>
            <person name="Magnuson J.K."/>
            <person name="James T.Y."/>
            <person name="O'Malley M.A."/>
            <person name="Stajich J.E."/>
            <person name="Spatafora J.W."/>
            <person name="Visel A."/>
            <person name="Grigoriev I.V."/>
        </authorList>
    </citation>
    <scope>NUCLEOTIDE SEQUENCE [LARGE SCALE GENOMIC DNA]</scope>
    <source>
        <strain evidence="2 3">JEL800</strain>
    </source>
</reference>
<keyword evidence="3" id="KW-1185">Reference proteome</keyword>
<accession>A0A1Y2CFU1</accession>
<name>A0A1Y2CFU1_9FUNG</name>
<gene>
    <name evidence="2" type="ORF">BCR33DRAFT_716320</name>
</gene>
<organism evidence="2 3">
    <name type="scientific">Rhizoclosmatium globosum</name>
    <dbReference type="NCBI Taxonomy" id="329046"/>
    <lineage>
        <taxon>Eukaryota</taxon>
        <taxon>Fungi</taxon>
        <taxon>Fungi incertae sedis</taxon>
        <taxon>Chytridiomycota</taxon>
        <taxon>Chytridiomycota incertae sedis</taxon>
        <taxon>Chytridiomycetes</taxon>
        <taxon>Chytridiales</taxon>
        <taxon>Chytriomycetaceae</taxon>
        <taxon>Rhizoclosmatium</taxon>
    </lineage>
</organism>
<evidence type="ECO:0000313" key="2">
    <source>
        <dbReference type="EMBL" id="ORY45674.1"/>
    </source>
</evidence>
<feature type="signal peptide" evidence="1">
    <location>
        <begin position="1"/>
        <end position="20"/>
    </location>
</feature>
<evidence type="ECO:0000256" key="1">
    <source>
        <dbReference type="SAM" id="SignalP"/>
    </source>
</evidence>